<dbReference type="EMBL" id="LR031573">
    <property type="protein sequence ID" value="VDC87253.1"/>
    <property type="molecule type" value="Genomic_DNA"/>
</dbReference>
<sequence length="79" mass="9614">MQSLLRLKLLKHLRKSLNQRNRLQINRPKWLPSLLCILTTRTSIIRPMLILTINHAIITELWWRNQILVWLCNFLLLFQ</sequence>
<reference evidence="1" key="1">
    <citation type="submission" date="2018-11" db="EMBL/GenBank/DDBJ databases">
        <authorList>
            <consortium name="Genoscope - CEA"/>
            <person name="William W."/>
        </authorList>
    </citation>
    <scope>NUCLEOTIDE SEQUENCE</scope>
</reference>
<organism evidence="1">
    <name type="scientific">Brassica campestris</name>
    <name type="common">Field mustard</name>
    <dbReference type="NCBI Taxonomy" id="3711"/>
    <lineage>
        <taxon>Eukaryota</taxon>
        <taxon>Viridiplantae</taxon>
        <taxon>Streptophyta</taxon>
        <taxon>Embryophyta</taxon>
        <taxon>Tracheophyta</taxon>
        <taxon>Spermatophyta</taxon>
        <taxon>Magnoliopsida</taxon>
        <taxon>eudicotyledons</taxon>
        <taxon>Gunneridae</taxon>
        <taxon>Pentapetalae</taxon>
        <taxon>rosids</taxon>
        <taxon>malvids</taxon>
        <taxon>Brassicales</taxon>
        <taxon>Brassicaceae</taxon>
        <taxon>Brassiceae</taxon>
        <taxon>Brassica</taxon>
    </lineage>
</organism>
<evidence type="ECO:0000313" key="1">
    <source>
        <dbReference type="EMBL" id="VDC87253.1"/>
    </source>
</evidence>
<proteinExistence type="predicted"/>
<protein>
    <submittedName>
        <fullName evidence="1">Uncharacterized protein</fullName>
    </submittedName>
</protein>
<accession>A0A3P6AIE4</accession>
<gene>
    <name evidence="1" type="ORF">BRAA02T06226Z</name>
</gene>
<dbReference type="AlphaFoldDB" id="A0A3P6AIE4"/>
<name>A0A3P6AIE4_BRACM</name>